<comment type="caution">
    <text evidence="1">The sequence shown here is derived from an EMBL/GenBank/DDBJ whole genome shotgun (WGS) entry which is preliminary data.</text>
</comment>
<name>A0A1A6GRP5_NEOLE</name>
<dbReference type="EMBL" id="LZPO01075962">
    <property type="protein sequence ID" value="OBS68340.1"/>
    <property type="molecule type" value="Genomic_DNA"/>
</dbReference>
<evidence type="ECO:0000313" key="1">
    <source>
        <dbReference type="EMBL" id="OBS68340.1"/>
    </source>
</evidence>
<sequence length="60" mass="6569">FKYAIIVKVEEAVSPCPFPGLYSPENVSSESPLGDSGYAILQKKRSPSNVQFELPKIKIA</sequence>
<dbReference type="Proteomes" id="UP000092124">
    <property type="component" value="Unassembled WGS sequence"/>
</dbReference>
<gene>
    <name evidence="1" type="ORF">A6R68_03117</name>
</gene>
<accession>A0A1A6GRP5</accession>
<keyword evidence="2" id="KW-1185">Reference proteome</keyword>
<evidence type="ECO:0000313" key="2">
    <source>
        <dbReference type="Proteomes" id="UP000092124"/>
    </source>
</evidence>
<feature type="non-terminal residue" evidence="1">
    <location>
        <position position="1"/>
    </location>
</feature>
<reference evidence="1 2" key="1">
    <citation type="submission" date="2016-06" db="EMBL/GenBank/DDBJ databases">
        <title>The Draft Genome Sequence and Annotation of the Desert Woodrat Neotoma lepida.</title>
        <authorList>
            <person name="Campbell M."/>
            <person name="Oakeson K.F."/>
            <person name="Yandell M."/>
            <person name="Halpert J.R."/>
            <person name="Dearing D."/>
        </authorList>
    </citation>
    <scope>NUCLEOTIDE SEQUENCE [LARGE SCALE GENOMIC DNA]</scope>
    <source>
        <strain evidence="1">417</strain>
        <tissue evidence="1">Liver</tissue>
    </source>
</reference>
<dbReference type="AlphaFoldDB" id="A0A1A6GRP5"/>
<organism evidence="1 2">
    <name type="scientific">Neotoma lepida</name>
    <name type="common">Desert woodrat</name>
    <dbReference type="NCBI Taxonomy" id="56216"/>
    <lineage>
        <taxon>Eukaryota</taxon>
        <taxon>Metazoa</taxon>
        <taxon>Chordata</taxon>
        <taxon>Craniata</taxon>
        <taxon>Vertebrata</taxon>
        <taxon>Euteleostomi</taxon>
        <taxon>Mammalia</taxon>
        <taxon>Eutheria</taxon>
        <taxon>Euarchontoglires</taxon>
        <taxon>Glires</taxon>
        <taxon>Rodentia</taxon>
        <taxon>Myomorpha</taxon>
        <taxon>Muroidea</taxon>
        <taxon>Cricetidae</taxon>
        <taxon>Neotominae</taxon>
        <taxon>Neotoma</taxon>
    </lineage>
</organism>
<proteinExistence type="predicted"/>
<protein>
    <submittedName>
        <fullName evidence="1">Uncharacterized protein</fullName>
    </submittedName>
</protein>